<dbReference type="OrthoDB" id="6621371at2759"/>
<feature type="region of interest" description="Disordered" evidence="1">
    <location>
        <begin position="243"/>
        <end position="294"/>
    </location>
</feature>
<accession>A0A9P0D9E0</accession>
<feature type="region of interest" description="Disordered" evidence="1">
    <location>
        <begin position="820"/>
        <end position="1037"/>
    </location>
</feature>
<evidence type="ECO:0000313" key="3">
    <source>
        <dbReference type="Proteomes" id="UP001153636"/>
    </source>
</evidence>
<name>A0A9P0D9E0_9CUCU</name>
<evidence type="ECO:0000256" key="1">
    <source>
        <dbReference type="SAM" id="MobiDB-lite"/>
    </source>
</evidence>
<feature type="compositionally biased region" description="Polar residues" evidence="1">
    <location>
        <begin position="338"/>
        <end position="354"/>
    </location>
</feature>
<feature type="compositionally biased region" description="Basic and acidic residues" evidence="1">
    <location>
        <begin position="144"/>
        <end position="157"/>
    </location>
</feature>
<sequence>MSSAAVGTHSGAGPLSLMSCVRESSPLQDFDSDTEKSVASKRKFWNPRKWFKRKNKASGDDVVVVEVTEIGKDALRSRSTSELSVTEEGRRRSSSSMHPGLSVSHDSVFHSPNSGSDMELDNAQSSSSLSISQPLGDLRLQTELTERLRLRRGRGDTSEDDEGLPHSPCNSPTASDGLLVDKTAIKDLPTKSHSTCSDGSLLSMGSYEDVESYEQHSRHSSKLSLQEKKPNQDSYVEFTLRSTGTPLNHSAAHHRVSLKPKRTHGAPKRKKSQTLSKVLPVTPEVNEESSIRSMSPEINKKESLIELYSVSSTKTLTETQLKCSSLPPGLSAPGAESNRLNRSKSNAGSKSQDLFSKLPEDNDEKEEKLSLLDRIFPRKSSRKKKKGDKEFKNEGVVKESKEKESEITKHETISSKHETTETDWVRSYTEITTRKMETSKPIPAPRSGPASRQRVLPMDIIETHEEVKKESIVLPKSSPEKNSLESTSPLQVELENRFKQRQISLSTSPSSPTAKTLENFTTPLSPRSPIALRNSKNPNLPTVISSKYDYSQVSRSSTTTKYTETKTKSEEFKHKLKMPGLSSLQQRVLSLNEDDSENSFRSLTELQCEHKPLRPISKSHSFKTVKQTERKADNIKTETQDFLNKEKDISKITFTKAASLDSVKNLDDPMHLSEVKIELKKKPEIIIKTEQKVIESSEPTITISGPSHTAVVNVTSNVDDFSSLSKKQTSEHVDGSTTISIKEQQVSVTKIQVKRESTQVTQSTVSVPKASVPEFLNKQLNKVEVKPSNIILSMKSPKIIEDQNRPKTLFNFDIDSDVAAKPPTPKKFSRENIEIIEKEDPTPSPKTPPILSVSSPRFKKSEGSNSRKSSIVSITPESPVRERPSIRRKSSSLSSLNDSDKSSQDSLEKLDEKPKDKDSSVGESVILRRKSVASRKKDDEPELMKVFARRSLKLKDSDIDALQESIKDTKTRDSDKENQGDSPLDERKKIFSKLEAETERPKTDKLKTEVKPEESVKEPLVETKEADKGQNSSPVVLRRTQNNNLFAGQRAVTINPSKTSDFIIKKQTNFSEHRKTDQWISNMKNEEVELKEKIVQEDILNNISPSGDFIMESKNFSQRKAEWEKRAQQAKKPSP</sequence>
<feature type="compositionally biased region" description="Low complexity" evidence="1">
    <location>
        <begin position="125"/>
        <end position="143"/>
    </location>
</feature>
<feature type="compositionally biased region" description="Polar residues" evidence="1">
    <location>
        <begin position="502"/>
        <end position="525"/>
    </location>
</feature>
<organism evidence="2 3">
    <name type="scientific">Psylliodes chrysocephalus</name>
    <dbReference type="NCBI Taxonomy" id="3402493"/>
    <lineage>
        <taxon>Eukaryota</taxon>
        <taxon>Metazoa</taxon>
        <taxon>Ecdysozoa</taxon>
        <taxon>Arthropoda</taxon>
        <taxon>Hexapoda</taxon>
        <taxon>Insecta</taxon>
        <taxon>Pterygota</taxon>
        <taxon>Neoptera</taxon>
        <taxon>Endopterygota</taxon>
        <taxon>Coleoptera</taxon>
        <taxon>Polyphaga</taxon>
        <taxon>Cucujiformia</taxon>
        <taxon>Chrysomeloidea</taxon>
        <taxon>Chrysomelidae</taxon>
        <taxon>Galerucinae</taxon>
        <taxon>Alticini</taxon>
        <taxon>Psylliodes</taxon>
    </lineage>
</organism>
<keyword evidence="3" id="KW-1185">Reference proteome</keyword>
<feature type="region of interest" description="Disordered" evidence="1">
    <location>
        <begin position="1113"/>
        <end position="1135"/>
    </location>
</feature>
<feature type="region of interest" description="Disordered" evidence="1">
    <location>
        <begin position="69"/>
        <end position="176"/>
    </location>
</feature>
<gene>
    <name evidence="2" type="ORF">PSYICH_LOCUS12630</name>
</gene>
<protein>
    <recommendedName>
        <fullName evidence="4">DUF4592 domain-containing protein</fullName>
    </recommendedName>
</protein>
<feature type="region of interest" description="Disordered" evidence="1">
    <location>
        <begin position="502"/>
        <end position="538"/>
    </location>
</feature>
<feature type="compositionally biased region" description="Basic and acidic residues" evidence="1">
    <location>
        <begin position="965"/>
        <end position="1028"/>
    </location>
</feature>
<feature type="compositionally biased region" description="Polar residues" evidence="1">
    <location>
        <begin position="863"/>
        <end position="876"/>
    </location>
</feature>
<dbReference type="Proteomes" id="UP001153636">
    <property type="component" value="Chromosome 6"/>
</dbReference>
<feature type="compositionally biased region" description="Basic and acidic residues" evidence="1">
    <location>
        <begin position="828"/>
        <end position="841"/>
    </location>
</feature>
<dbReference type="EMBL" id="OV651818">
    <property type="protein sequence ID" value="CAH1112242.1"/>
    <property type="molecule type" value="Genomic_DNA"/>
</dbReference>
<feature type="compositionally biased region" description="Basic residues" evidence="1">
    <location>
        <begin position="251"/>
        <end position="272"/>
    </location>
</feature>
<reference evidence="2" key="1">
    <citation type="submission" date="2022-01" db="EMBL/GenBank/DDBJ databases">
        <authorList>
            <person name="King R."/>
        </authorList>
    </citation>
    <scope>NUCLEOTIDE SEQUENCE</scope>
</reference>
<proteinExistence type="predicted"/>
<feature type="region of interest" description="Disordered" evidence="1">
    <location>
        <begin position="319"/>
        <end position="455"/>
    </location>
</feature>
<evidence type="ECO:0000313" key="2">
    <source>
        <dbReference type="EMBL" id="CAH1112242.1"/>
    </source>
</evidence>
<feature type="region of interest" description="Disordered" evidence="1">
    <location>
        <begin position="212"/>
        <end position="231"/>
    </location>
</feature>
<feature type="compositionally biased region" description="Basic residues" evidence="1">
    <location>
        <begin position="377"/>
        <end position="386"/>
    </location>
</feature>
<dbReference type="AlphaFoldDB" id="A0A9P0D9E0"/>
<feature type="compositionally biased region" description="Basic and acidic residues" evidence="1">
    <location>
        <begin position="898"/>
        <end position="920"/>
    </location>
</feature>
<feature type="region of interest" description="Disordered" evidence="1">
    <location>
        <begin position="470"/>
        <end position="489"/>
    </location>
</feature>
<feature type="compositionally biased region" description="Basic and acidic residues" evidence="1">
    <location>
        <begin position="387"/>
        <end position="424"/>
    </location>
</feature>
<evidence type="ECO:0008006" key="4">
    <source>
        <dbReference type="Google" id="ProtNLM"/>
    </source>
</evidence>